<dbReference type="InterPro" id="IPR035986">
    <property type="entry name" value="PKD_dom_sf"/>
</dbReference>
<accession>A0A6J7GH09</accession>
<dbReference type="SUPFAM" id="SSF49299">
    <property type="entry name" value="PKD domain"/>
    <property type="match status" value="1"/>
</dbReference>
<organism evidence="1">
    <name type="scientific">freshwater metagenome</name>
    <dbReference type="NCBI Taxonomy" id="449393"/>
    <lineage>
        <taxon>unclassified sequences</taxon>
        <taxon>metagenomes</taxon>
        <taxon>ecological metagenomes</taxon>
    </lineage>
</organism>
<dbReference type="AlphaFoldDB" id="A0A6J7GH09"/>
<dbReference type="Gene3D" id="2.60.40.10">
    <property type="entry name" value="Immunoglobulins"/>
    <property type="match status" value="1"/>
</dbReference>
<evidence type="ECO:0000313" key="1">
    <source>
        <dbReference type="EMBL" id="CAB4903710.1"/>
    </source>
</evidence>
<dbReference type="InterPro" id="IPR013783">
    <property type="entry name" value="Ig-like_fold"/>
</dbReference>
<reference evidence="1" key="1">
    <citation type="submission" date="2020-05" db="EMBL/GenBank/DDBJ databases">
        <authorList>
            <person name="Chiriac C."/>
            <person name="Salcher M."/>
            <person name="Ghai R."/>
            <person name="Kavagutti S V."/>
        </authorList>
    </citation>
    <scope>NUCLEOTIDE SEQUENCE</scope>
</reference>
<gene>
    <name evidence="1" type="ORF">UFOPK3610_00277</name>
</gene>
<name>A0A6J7GH09_9ZZZZ</name>
<protein>
    <submittedName>
        <fullName evidence="1">Unannotated protein</fullName>
    </submittedName>
</protein>
<dbReference type="EMBL" id="CAFBMR010000005">
    <property type="protein sequence ID" value="CAB4903710.1"/>
    <property type="molecule type" value="Genomic_DNA"/>
</dbReference>
<sequence>MGDARAMYKVSWLVGGKWTKAVAATGFAHTITKLKPGTYSVKVTVTTSQGSASATKAGIVLKK</sequence>
<proteinExistence type="predicted"/>